<dbReference type="InterPro" id="IPR005919">
    <property type="entry name" value="Pmev_kin_anim"/>
</dbReference>
<dbReference type="GO" id="GO:0006695">
    <property type="term" value="P:cholesterol biosynthetic process"/>
    <property type="evidence" value="ECO:0007669"/>
    <property type="project" value="UniProtKB-KW"/>
</dbReference>
<dbReference type="GO" id="GO:0019287">
    <property type="term" value="P:isopentenyl diphosphate biosynthetic process, mevalonate pathway"/>
    <property type="evidence" value="ECO:0007669"/>
    <property type="project" value="TreeGrafter"/>
</dbReference>
<keyword evidence="5" id="KW-0444">Lipid biosynthesis</keyword>
<evidence type="ECO:0000256" key="16">
    <source>
        <dbReference type="ARBA" id="ARBA00023221"/>
    </source>
</evidence>
<dbReference type="InterPro" id="IPR027417">
    <property type="entry name" value="P-loop_NTPase"/>
</dbReference>
<evidence type="ECO:0000256" key="10">
    <source>
        <dbReference type="ARBA" id="ARBA00022778"/>
    </source>
</evidence>
<dbReference type="PIRSF" id="PIRSF036639">
    <property type="entry name" value="PMK_anim"/>
    <property type="match status" value="1"/>
</dbReference>
<protein>
    <recommendedName>
        <fullName evidence="17">Phosphomevalonate kinase</fullName>
        <ecNumber evidence="3">2.7.4.2</ecNumber>
    </recommendedName>
</protein>
<evidence type="ECO:0000256" key="14">
    <source>
        <dbReference type="ARBA" id="ARBA00023098"/>
    </source>
</evidence>
<evidence type="ECO:0000256" key="8">
    <source>
        <dbReference type="ARBA" id="ARBA00022741"/>
    </source>
</evidence>
<evidence type="ECO:0000256" key="18">
    <source>
        <dbReference type="PIRSR" id="PIRSR036639-1"/>
    </source>
</evidence>
<feature type="binding site" evidence="18">
    <location>
        <position position="139"/>
    </location>
    <ligand>
        <name>ATP</name>
        <dbReference type="ChEBI" id="CHEBI:30616"/>
    </ligand>
</feature>
<dbReference type="NCBIfam" id="TIGR01223">
    <property type="entry name" value="Pmev_kin_anim"/>
    <property type="match status" value="1"/>
</dbReference>
<keyword evidence="7" id="KW-0808">Transferase</keyword>
<evidence type="ECO:0000256" key="9">
    <source>
        <dbReference type="ARBA" id="ARBA00022777"/>
    </source>
</evidence>
<keyword evidence="14" id="KW-0443">Lipid metabolism</keyword>
<dbReference type="EC" id="2.7.4.2" evidence="3"/>
<keyword evidence="12" id="KW-0752">Steroid biosynthesis</keyword>
<dbReference type="Proteomes" id="UP001154078">
    <property type="component" value="Chromosome 3"/>
</dbReference>
<evidence type="ECO:0000256" key="11">
    <source>
        <dbReference type="ARBA" id="ARBA00022840"/>
    </source>
</evidence>
<keyword evidence="8 18" id="KW-0547">Nucleotide-binding</keyword>
<sequence>MDYPKLILLISGKRKSGKDFLCEKLKDILEEKCTIIRISGPLKSHYAKEHNLNLTELMSNGIYKEKYRLDMINWSDEVREKDPGYFCKAACATVCSTQTSIWIISDIRRKTDIKWFTETYLDKVKTIRISADQDIRIQRGWVFQEGVDNVTSECDLDNWNCWDLQLMNNSPDEGEQNIEKILKFIKLNT</sequence>
<keyword evidence="20" id="KW-1185">Reference proteome</keyword>
<evidence type="ECO:0000256" key="5">
    <source>
        <dbReference type="ARBA" id="ARBA00022516"/>
    </source>
</evidence>
<keyword evidence="13" id="KW-0756">Sterol biosynthesis</keyword>
<comment type="pathway">
    <text evidence="2">Isoprenoid biosynthesis; isopentenyl diphosphate biosynthesis via mevalonate pathway; isopentenyl diphosphate from (R)-mevalonate: step 2/3.</text>
</comment>
<dbReference type="OrthoDB" id="2401875at2759"/>
<keyword evidence="4" id="KW-0963">Cytoplasm</keyword>
<evidence type="ECO:0000256" key="15">
    <source>
        <dbReference type="ARBA" id="ARBA00023166"/>
    </source>
</evidence>
<evidence type="ECO:0000256" key="1">
    <source>
        <dbReference type="ARBA" id="ARBA00004514"/>
    </source>
</evidence>
<evidence type="ECO:0000256" key="17">
    <source>
        <dbReference type="ARBA" id="ARBA00034549"/>
    </source>
</evidence>
<comment type="subcellular location">
    <subcellularLocation>
        <location evidence="1">Cytoplasm</location>
        <location evidence="1">Cytosol</location>
    </subcellularLocation>
</comment>
<dbReference type="Gene3D" id="3.40.50.300">
    <property type="entry name" value="P-loop containing nucleotide triphosphate hydrolases"/>
    <property type="match status" value="1"/>
</dbReference>
<dbReference type="EMBL" id="OV121134">
    <property type="protein sequence ID" value="CAH0553452.1"/>
    <property type="molecule type" value="Genomic_DNA"/>
</dbReference>
<dbReference type="Pfam" id="PF04275">
    <property type="entry name" value="P-mevalo_kinase"/>
    <property type="match status" value="1"/>
</dbReference>
<keyword evidence="6" id="KW-0153">Cholesterol metabolism</keyword>
<keyword evidence="9" id="KW-0418">Kinase</keyword>
<keyword evidence="16" id="KW-0753">Steroid metabolism</keyword>
<proteinExistence type="predicted"/>
<evidence type="ECO:0000256" key="7">
    <source>
        <dbReference type="ARBA" id="ARBA00022679"/>
    </source>
</evidence>
<evidence type="ECO:0000256" key="3">
    <source>
        <dbReference type="ARBA" id="ARBA00012958"/>
    </source>
</evidence>
<dbReference type="GO" id="GO:0004631">
    <property type="term" value="F:phosphomevalonate kinase activity"/>
    <property type="evidence" value="ECO:0007669"/>
    <property type="project" value="UniProtKB-EC"/>
</dbReference>
<dbReference type="GO" id="GO:0005829">
    <property type="term" value="C:cytosol"/>
    <property type="evidence" value="ECO:0007669"/>
    <property type="project" value="UniProtKB-SubCell"/>
</dbReference>
<evidence type="ECO:0000256" key="2">
    <source>
        <dbReference type="ARBA" id="ARBA00005017"/>
    </source>
</evidence>
<dbReference type="PANTHER" id="PTHR13101">
    <property type="entry name" value="PHOSPHOMEVALONATE KINASE"/>
    <property type="match status" value="1"/>
</dbReference>
<dbReference type="PANTHER" id="PTHR13101:SF1">
    <property type="entry name" value="PHOSPHOMEVALONATE KINASE"/>
    <property type="match status" value="1"/>
</dbReference>
<reference evidence="19" key="1">
    <citation type="submission" date="2021-12" db="EMBL/GenBank/DDBJ databases">
        <authorList>
            <person name="King R."/>
        </authorList>
    </citation>
    <scope>NUCLEOTIDE SEQUENCE</scope>
</reference>
<dbReference type="FunFam" id="3.40.50.300:FF:001026">
    <property type="entry name" value="Phosphomevalonate kinase"/>
    <property type="match status" value="1"/>
</dbReference>
<feature type="binding site" evidence="18">
    <location>
        <position position="168"/>
    </location>
    <ligand>
        <name>substrate</name>
    </ligand>
</feature>
<keyword evidence="15" id="KW-1207">Sterol metabolism</keyword>
<accession>A0A9P0FF24</accession>
<organism evidence="19 20">
    <name type="scientific">Brassicogethes aeneus</name>
    <name type="common">Rape pollen beetle</name>
    <name type="synonym">Meligethes aeneus</name>
    <dbReference type="NCBI Taxonomy" id="1431903"/>
    <lineage>
        <taxon>Eukaryota</taxon>
        <taxon>Metazoa</taxon>
        <taxon>Ecdysozoa</taxon>
        <taxon>Arthropoda</taxon>
        <taxon>Hexapoda</taxon>
        <taxon>Insecta</taxon>
        <taxon>Pterygota</taxon>
        <taxon>Neoptera</taxon>
        <taxon>Endopterygota</taxon>
        <taxon>Coleoptera</taxon>
        <taxon>Polyphaga</taxon>
        <taxon>Cucujiformia</taxon>
        <taxon>Nitidulidae</taxon>
        <taxon>Meligethinae</taxon>
        <taxon>Brassicogethes</taxon>
    </lineage>
</organism>
<evidence type="ECO:0000256" key="4">
    <source>
        <dbReference type="ARBA" id="ARBA00022490"/>
    </source>
</evidence>
<dbReference type="GO" id="GO:0005524">
    <property type="term" value="F:ATP binding"/>
    <property type="evidence" value="ECO:0007669"/>
    <property type="project" value="UniProtKB-KW"/>
</dbReference>
<keyword evidence="11 18" id="KW-0067">ATP-binding</keyword>
<gene>
    <name evidence="19" type="ORF">MELIAE_LOCUS5440</name>
</gene>
<dbReference type="AlphaFoldDB" id="A0A9P0FF24"/>
<evidence type="ECO:0000313" key="19">
    <source>
        <dbReference type="EMBL" id="CAH0553452.1"/>
    </source>
</evidence>
<evidence type="ECO:0000256" key="13">
    <source>
        <dbReference type="ARBA" id="ARBA00023011"/>
    </source>
</evidence>
<feature type="binding site" evidence="18">
    <location>
        <begin position="13"/>
        <end position="19"/>
    </location>
    <ligand>
        <name>ATP</name>
        <dbReference type="ChEBI" id="CHEBI:30616"/>
    </ligand>
</feature>
<keyword evidence="10" id="KW-0152">Cholesterol biosynthesis</keyword>
<dbReference type="SUPFAM" id="SSF52540">
    <property type="entry name" value="P-loop containing nucleoside triphosphate hydrolases"/>
    <property type="match status" value="1"/>
</dbReference>
<evidence type="ECO:0000313" key="20">
    <source>
        <dbReference type="Proteomes" id="UP001154078"/>
    </source>
</evidence>
<evidence type="ECO:0000256" key="12">
    <source>
        <dbReference type="ARBA" id="ARBA00022955"/>
    </source>
</evidence>
<evidence type="ECO:0000256" key="6">
    <source>
        <dbReference type="ARBA" id="ARBA00022548"/>
    </source>
</evidence>
<name>A0A9P0FF24_BRAAE</name>